<protein>
    <submittedName>
        <fullName evidence="3">Uncharacterized protein</fullName>
    </submittedName>
</protein>
<evidence type="ECO:0000256" key="2">
    <source>
        <dbReference type="SAM" id="SignalP"/>
    </source>
</evidence>
<feature type="signal peptide" evidence="2">
    <location>
        <begin position="1"/>
        <end position="27"/>
    </location>
</feature>
<feature type="region of interest" description="Disordered" evidence="1">
    <location>
        <begin position="55"/>
        <end position="112"/>
    </location>
</feature>
<gene>
    <name evidence="3" type="ORF">BVRB_4g095570</name>
</gene>
<proteinExistence type="predicted"/>
<organism evidence="3 4">
    <name type="scientific">Beta vulgaris subsp. vulgaris</name>
    <name type="common">Beet</name>
    <dbReference type="NCBI Taxonomy" id="3555"/>
    <lineage>
        <taxon>Eukaryota</taxon>
        <taxon>Viridiplantae</taxon>
        <taxon>Streptophyta</taxon>
        <taxon>Embryophyta</taxon>
        <taxon>Tracheophyta</taxon>
        <taxon>Spermatophyta</taxon>
        <taxon>Magnoliopsida</taxon>
        <taxon>eudicotyledons</taxon>
        <taxon>Gunneridae</taxon>
        <taxon>Pentapetalae</taxon>
        <taxon>Caryophyllales</taxon>
        <taxon>Chenopodiaceae</taxon>
        <taxon>Betoideae</taxon>
        <taxon>Beta</taxon>
    </lineage>
</organism>
<evidence type="ECO:0000313" key="4">
    <source>
        <dbReference type="Proteomes" id="UP000035740"/>
    </source>
</evidence>
<sequence>MKLQYTYTLIILALLALDGLCLNIVTAEMRQDGPPSKSSIAQLKAEFMQLKWQLKREARRPRRHSVPSPPSPLRSGSRGYGRAFRPPPPPPHCPCSQLNNASQAPPPPSSNF</sequence>
<keyword evidence="4" id="KW-1185">Reference proteome</keyword>
<feature type="compositionally biased region" description="Low complexity" evidence="1">
    <location>
        <begin position="73"/>
        <end position="82"/>
    </location>
</feature>
<evidence type="ECO:0000313" key="3">
    <source>
        <dbReference type="EMBL" id="KMS98111.1"/>
    </source>
</evidence>
<dbReference type="EMBL" id="KQ090267">
    <property type="protein sequence ID" value="KMS98111.1"/>
    <property type="molecule type" value="Genomic_DNA"/>
</dbReference>
<dbReference type="AlphaFoldDB" id="A0A0J8BB52"/>
<dbReference type="Proteomes" id="UP000035740">
    <property type="component" value="Unassembled WGS sequence"/>
</dbReference>
<accession>A0A0J8BB52</accession>
<keyword evidence="2" id="KW-0732">Signal</keyword>
<name>A0A0J8BB52_BETVV</name>
<reference evidence="3 4" key="1">
    <citation type="journal article" date="2014" name="Nature">
        <title>The genome of the recently domesticated crop plant sugar beet (Beta vulgaris).</title>
        <authorList>
            <person name="Dohm J.C."/>
            <person name="Minoche A.E."/>
            <person name="Holtgrawe D."/>
            <person name="Capella-Gutierrez S."/>
            <person name="Zakrzewski F."/>
            <person name="Tafer H."/>
            <person name="Rupp O."/>
            <person name="Sorensen T.R."/>
            <person name="Stracke R."/>
            <person name="Reinhardt R."/>
            <person name="Goesmann A."/>
            <person name="Kraft T."/>
            <person name="Schulz B."/>
            <person name="Stadler P.F."/>
            <person name="Schmidt T."/>
            <person name="Gabaldon T."/>
            <person name="Lehrach H."/>
            <person name="Weisshaar B."/>
            <person name="Himmelbauer H."/>
        </authorList>
    </citation>
    <scope>NUCLEOTIDE SEQUENCE [LARGE SCALE GENOMIC DNA]</scope>
    <source>
        <tissue evidence="3">Taproot</tissue>
    </source>
</reference>
<dbReference type="Gramene" id="KMS98111">
    <property type="protein sequence ID" value="KMS98111"/>
    <property type="gene ID" value="BVRB_4g095570"/>
</dbReference>
<feature type="chain" id="PRO_5005294367" evidence="2">
    <location>
        <begin position="28"/>
        <end position="112"/>
    </location>
</feature>
<evidence type="ECO:0000256" key="1">
    <source>
        <dbReference type="SAM" id="MobiDB-lite"/>
    </source>
</evidence>